<evidence type="ECO:0000313" key="3">
    <source>
        <dbReference type="Proteomes" id="UP000265520"/>
    </source>
</evidence>
<sequence length="36" mass="4007">MFSDKKSPPARMTEPESTEEEKLSPPFPETAIGIDI</sequence>
<protein>
    <submittedName>
        <fullName evidence="2">Uncharacterized protein</fullName>
    </submittedName>
</protein>
<dbReference type="AlphaFoldDB" id="A0A392PMN4"/>
<name>A0A392PMN4_9FABA</name>
<dbReference type="Proteomes" id="UP000265520">
    <property type="component" value="Unassembled WGS sequence"/>
</dbReference>
<feature type="non-terminal residue" evidence="2">
    <location>
        <position position="36"/>
    </location>
</feature>
<reference evidence="2 3" key="1">
    <citation type="journal article" date="2018" name="Front. Plant Sci.">
        <title>Red Clover (Trifolium pratense) and Zigzag Clover (T. medium) - A Picture of Genomic Similarities and Differences.</title>
        <authorList>
            <person name="Dluhosova J."/>
            <person name="Istvanek J."/>
            <person name="Nedelnik J."/>
            <person name="Repkova J."/>
        </authorList>
    </citation>
    <scope>NUCLEOTIDE SEQUENCE [LARGE SCALE GENOMIC DNA]</scope>
    <source>
        <strain evidence="2">10/8</strain>
        <strain evidence="3">cv. 10/8</strain>
        <tissue evidence="2">Leaf</tissue>
    </source>
</reference>
<accession>A0A392PMN4</accession>
<keyword evidence="3" id="KW-1185">Reference proteome</keyword>
<proteinExistence type="predicted"/>
<organism evidence="2 3">
    <name type="scientific">Trifolium medium</name>
    <dbReference type="NCBI Taxonomy" id="97028"/>
    <lineage>
        <taxon>Eukaryota</taxon>
        <taxon>Viridiplantae</taxon>
        <taxon>Streptophyta</taxon>
        <taxon>Embryophyta</taxon>
        <taxon>Tracheophyta</taxon>
        <taxon>Spermatophyta</taxon>
        <taxon>Magnoliopsida</taxon>
        <taxon>eudicotyledons</taxon>
        <taxon>Gunneridae</taxon>
        <taxon>Pentapetalae</taxon>
        <taxon>rosids</taxon>
        <taxon>fabids</taxon>
        <taxon>Fabales</taxon>
        <taxon>Fabaceae</taxon>
        <taxon>Papilionoideae</taxon>
        <taxon>50 kb inversion clade</taxon>
        <taxon>NPAAA clade</taxon>
        <taxon>Hologalegina</taxon>
        <taxon>IRL clade</taxon>
        <taxon>Trifolieae</taxon>
        <taxon>Trifolium</taxon>
    </lineage>
</organism>
<evidence type="ECO:0000256" key="1">
    <source>
        <dbReference type="SAM" id="MobiDB-lite"/>
    </source>
</evidence>
<dbReference type="EMBL" id="LXQA010084228">
    <property type="protein sequence ID" value="MCI12451.1"/>
    <property type="molecule type" value="Genomic_DNA"/>
</dbReference>
<comment type="caution">
    <text evidence="2">The sequence shown here is derived from an EMBL/GenBank/DDBJ whole genome shotgun (WGS) entry which is preliminary data.</text>
</comment>
<dbReference type="EMBL" id="LXQA010085201">
    <property type="protein sequence ID" value="MCI12700.1"/>
    <property type="molecule type" value="Genomic_DNA"/>
</dbReference>
<evidence type="ECO:0000313" key="2">
    <source>
        <dbReference type="EMBL" id="MCI12700.1"/>
    </source>
</evidence>
<feature type="region of interest" description="Disordered" evidence="1">
    <location>
        <begin position="1"/>
        <end position="36"/>
    </location>
</feature>